<reference evidence="1" key="1">
    <citation type="submission" date="2020-11" db="EMBL/GenBank/DDBJ databases">
        <authorList>
            <person name="Whitehead M."/>
        </authorList>
    </citation>
    <scope>NUCLEOTIDE SEQUENCE</scope>
    <source>
        <strain evidence="1">EGII</strain>
    </source>
</reference>
<evidence type="ECO:0000313" key="1">
    <source>
        <dbReference type="EMBL" id="CAD7000585.1"/>
    </source>
</evidence>
<protein>
    <submittedName>
        <fullName evidence="1">(Mediterranean fruit fly) hypothetical protein</fullName>
    </submittedName>
</protein>
<name>A0A811URP4_CERCA</name>
<evidence type="ECO:0000313" key="2">
    <source>
        <dbReference type="Proteomes" id="UP000606786"/>
    </source>
</evidence>
<comment type="caution">
    <text evidence="1">The sequence shown here is derived from an EMBL/GenBank/DDBJ whole genome shotgun (WGS) entry which is preliminary data.</text>
</comment>
<accession>A0A811URP4</accession>
<sequence length="60" mass="6679">INSSSNSTSSGGGSEECFASVNMSNTQLKRLYCLPVIYGLRCWRYSARHQHSAKRPNAKK</sequence>
<organism evidence="1 2">
    <name type="scientific">Ceratitis capitata</name>
    <name type="common">Mediterranean fruit fly</name>
    <name type="synonym">Tephritis capitata</name>
    <dbReference type="NCBI Taxonomy" id="7213"/>
    <lineage>
        <taxon>Eukaryota</taxon>
        <taxon>Metazoa</taxon>
        <taxon>Ecdysozoa</taxon>
        <taxon>Arthropoda</taxon>
        <taxon>Hexapoda</taxon>
        <taxon>Insecta</taxon>
        <taxon>Pterygota</taxon>
        <taxon>Neoptera</taxon>
        <taxon>Endopterygota</taxon>
        <taxon>Diptera</taxon>
        <taxon>Brachycera</taxon>
        <taxon>Muscomorpha</taxon>
        <taxon>Tephritoidea</taxon>
        <taxon>Tephritidae</taxon>
        <taxon>Ceratitis</taxon>
        <taxon>Ceratitis</taxon>
    </lineage>
</organism>
<proteinExistence type="predicted"/>
<gene>
    <name evidence="1" type="ORF">CCAP1982_LOCUS9059</name>
</gene>
<feature type="non-terminal residue" evidence="1">
    <location>
        <position position="1"/>
    </location>
</feature>
<keyword evidence="2" id="KW-1185">Reference proteome</keyword>
<dbReference type="EMBL" id="CAJHJT010000012">
    <property type="protein sequence ID" value="CAD7000585.1"/>
    <property type="molecule type" value="Genomic_DNA"/>
</dbReference>
<dbReference type="Proteomes" id="UP000606786">
    <property type="component" value="Unassembled WGS sequence"/>
</dbReference>
<dbReference type="AlphaFoldDB" id="A0A811URP4"/>